<dbReference type="AlphaFoldDB" id="A0A218X6N4"/>
<reference evidence="1" key="2">
    <citation type="submission" date="2017-06" db="EMBL/GenBank/DDBJ databases">
        <title>The pomegranate genome and the genomics of punicalagin biosynthesis.</title>
        <authorList>
            <person name="Xu C."/>
        </authorList>
    </citation>
    <scope>NUCLEOTIDE SEQUENCE [LARGE SCALE GENOMIC DNA]</scope>
    <source>
        <tissue evidence="1">Fresh leaf</tissue>
    </source>
</reference>
<protein>
    <submittedName>
        <fullName evidence="1">Uncharacterized protein</fullName>
    </submittedName>
</protein>
<evidence type="ECO:0000313" key="4">
    <source>
        <dbReference type="Proteomes" id="UP000233551"/>
    </source>
</evidence>
<name>A0A218X6N4_PUNGR</name>
<keyword evidence="4" id="KW-1185">Reference proteome</keyword>
<comment type="caution">
    <text evidence="1">The sequence shown here is derived from an EMBL/GenBank/DDBJ whole genome shotgun (WGS) entry which is preliminary data.</text>
</comment>
<dbReference type="EMBL" id="MTKT01002214">
    <property type="protein sequence ID" value="OWM80604.1"/>
    <property type="molecule type" value="Genomic_DNA"/>
</dbReference>
<proteinExistence type="predicted"/>
<organism evidence="1 3">
    <name type="scientific">Punica granatum</name>
    <name type="common">Pomegranate</name>
    <dbReference type="NCBI Taxonomy" id="22663"/>
    <lineage>
        <taxon>Eukaryota</taxon>
        <taxon>Viridiplantae</taxon>
        <taxon>Streptophyta</taxon>
        <taxon>Embryophyta</taxon>
        <taxon>Tracheophyta</taxon>
        <taxon>Spermatophyta</taxon>
        <taxon>Magnoliopsida</taxon>
        <taxon>eudicotyledons</taxon>
        <taxon>Gunneridae</taxon>
        <taxon>Pentapetalae</taxon>
        <taxon>rosids</taxon>
        <taxon>malvids</taxon>
        <taxon>Myrtales</taxon>
        <taxon>Lythraceae</taxon>
        <taxon>Punica</taxon>
    </lineage>
</organism>
<evidence type="ECO:0000313" key="3">
    <source>
        <dbReference type="Proteomes" id="UP000197138"/>
    </source>
</evidence>
<sequence>MKELFRERFTSMCQVKKDHLKEDDHVGQKQSFWMEKFGPLNALKAIVLNEIDQLGIGTPPQVKKKGDIGPLFEREAVKIELKALAMVGVPRVARSPINIAQNAANFEDFASGVIP</sequence>
<accession>A0A218X6N4</accession>
<reference evidence="2 4" key="3">
    <citation type="submission" date="2017-11" db="EMBL/GenBank/DDBJ databases">
        <title>De-novo sequencing of pomegranate (Punica granatum L.) genome.</title>
        <authorList>
            <person name="Akparov Z."/>
            <person name="Amiraslanov A."/>
            <person name="Hajiyeva S."/>
            <person name="Abbasov M."/>
            <person name="Kaur K."/>
            <person name="Hamwieh A."/>
            <person name="Solovyev V."/>
            <person name="Salamov A."/>
            <person name="Braich B."/>
            <person name="Kosarev P."/>
            <person name="Mahmoud A."/>
            <person name="Hajiyev E."/>
            <person name="Babayeva S."/>
            <person name="Izzatullayeva V."/>
            <person name="Mammadov A."/>
            <person name="Mammadov A."/>
            <person name="Sharifova S."/>
            <person name="Ojaghi J."/>
            <person name="Eynullazada K."/>
            <person name="Bayramov B."/>
            <person name="Abdulazimova A."/>
            <person name="Shahmuradov I."/>
        </authorList>
    </citation>
    <scope>NUCLEOTIDE SEQUENCE [LARGE SCALE GENOMIC DNA]</scope>
    <source>
        <strain evidence="2">AG2017</strain>
        <strain evidence="4">cv. AG2017</strain>
        <tissue evidence="2">Leaf</tissue>
    </source>
</reference>
<dbReference type="Proteomes" id="UP000233551">
    <property type="component" value="Unassembled WGS sequence"/>
</dbReference>
<gene>
    <name evidence="1" type="ORF">CDL15_Pgr006634</name>
    <name evidence="2" type="ORF">CRG98_046195</name>
</gene>
<dbReference type="Proteomes" id="UP000197138">
    <property type="component" value="Unassembled WGS sequence"/>
</dbReference>
<evidence type="ECO:0000313" key="2">
    <source>
        <dbReference type="EMBL" id="PKI33410.1"/>
    </source>
</evidence>
<dbReference type="EMBL" id="PGOL01006633">
    <property type="protein sequence ID" value="PKI33410.1"/>
    <property type="molecule type" value="Genomic_DNA"/>
</dbReference>
<evidence type="ECO:0000313" key="1">
    <source>
        <dbReference type="EMBL" id="OWM80604.1"/>
    </source>
</evidence>
<reference evidence="3" key="1">
    <citation type="journal article" date="2017" name="Plant J.">
        <title>The pomegranate (Punica granatum L.) genome and the genomics of punicalagin biosynthesis.</title>
        <authorList>
            <person name="Qin G."/>
            <person name="Xu C."/>
            <person name="Ming R."/>
            <person name="Tang H."/>
            <person name="Guyot R."/>
            <person name="Kramer E.M."/>
            <person name="Hu Y."/>
            <person name="Yi X."/>
            <person name="Qi Y."/>
            <person name="Xu X."/>
            <person name="Gao Z."/>
            <person name="Pan H."/>
            <person name="Jian J."/>
            <person name="Tian Y."/>
            <person name="Yue Z."/>
            <person name="Xu Y."/>
        </authorList>
    </citation>
    <scope>NUCLEOTIDE SEQUENCE [LARGE SCALE GENOMIC DNA]</scope>
    <source>
        <strain evidence="3">cv. Dabenzi</strain>
    </source>
</reference>